<gene>
    <name evidence="2" type="ORF">PV05_00656</name>
</gene>
<feature type="compositionally biased region" description="Pro residues" evidence="1">
    <location>
        <begin position="133"/>
        <end position="146"/>
    </location>
</feature>
<dbReference type="GeneID" id="25322564"/>
<feature type="compositionally biased region" description="Pro residues" evidence="1">
    <location>
        <begin position="92"/>
        <end position="102"/>
    </location>
</feature>
<dbReference type="Proteomes" id="UP000054342">
    <property type="component" value="Unassembled WGS sequence"/>
</dbReference>
<accession>A0A0D2C6C1</accession>
<feature type="compositionally biased region" description="Polar residues" evidence="1">
    <location>
        <begin position="190"/>
        <end position="207"/>
    </location>
</feature>
<feature type="region of interest" description="Disordered" evidence="1">
    <location>
        <begin position="1"/>
        <end position="322"/>
    </location>
</feature>
<dbReference type="RefSeq" id="XP_013321025.1">
    <property type="nucleotide sequence ID" value="XM_013465571.1"/>
</dbReference>
<evidence type="ECO:0000313" key="3">
    <source>
        <dbReference type="Proteomes" id="UP000054342"/>
    </source>
</evidence>
<evidence type="ECO:0000313" key="2">
    <source>
        <dbReference type="EMBL" id="KIW60441.1"/>
    </source>
</evidence>
<feature type="compositionally biased region" description="Polar residues" evidence="1">
    <location>
        <begin position="229"/>
        <end position="244"/>
    </location>
</feature>
<feature type="compositionally biased region" description="Low complexity" evidence="1">
    <location>
        <begin position="147"/>
        <end position="161"/>
    </location>
</feature>
<feature type="compositionally biased region" description="Low complexity" evidence="1">
    <location>
        <begin position="103"/>
        <end position="115"/>
    </location>
</feature>
<feature type="compositionally biased region" description="Basic residues" evidence="1">
    <location>
        <begin position="32"/>
        <end position="52"/>
    </location>
</feature>
<proteinExistence type="predicted"/>
<dbReference type="AlphaFoldDB" id="A0A0D2C6C1"/>
<feature type="compositionally biased region" description="Basic and acidic residues" evidence="1">
    <location>
        <begin position="209"/>
        <end position="228"/>
    </location>
</feature>
<name>A0A0D2C6C1_9EURO</name>
<protein>
    <submittedName>
        <fullName evidence="2">Uncharacterized protein</fullName>
    </submittedName>
</protein>
<dbReference type="HOGENOM" id="CLU_071329_0_0_1"/>
<organism evidence="2 3">
    <name type="scientific">Exophiala xenobiotica</name>
    <dbReference type="NCBI Taxonomy" id="348802"/>
    <lineage>
        <taxon>Eukaryota</taxon>
        <taxon>Fungi</taxon>
        <taxon>Dikarya</taxon>
        <taxon>Ascomycota</taxon>
        <taxon>Pezizomycotina</taxon>
        <taxon>Eurotiomycetes</taxon>
        <taxon>Chaetothyriomycetidae</taxon>
        <taxon>Chaetothyriales</taxon>
        <taxon>Herpotrichiellaceae</taxon>
        <taxon>Exophiala</taxon>
    </lineage>
</organism>
<evidence type="ECO:0000256" key="1">
    <source>
        <dbReference type="SAM" id="MobiDB-lite"/>
    </source>
</evidence>
<feature type="compositionally biased region" description="Pro residues" evidence="1">
    <location>
        <begin position="116"/>
        <end position="125"/>
    </location>
</feature>
<dbReference type="OrthoDB" id="4159513at2759"/>
<dbReference type="EMBL" id="KN847317">
    <property type="protein sequence ID" value="KIW60441.1"/>
    <property type="molecule type" value="Genomic_DNA"/>
</dbReference>
<feature type="compositionally biased region" description="Pro residues" evidence="1">
    <location>
        <begin position="75"/>
        <end position="84"/>
    </location>
</feature>
<reference evidence="2 3" key="1">
    <citation type="submission" date="2015-01" db="EMBL/GenBank/DDBJ databases">
        <title>The Genome Sequence of Exophiala xenobiotica CBS118157.</title>
        <authorList>
            <consortium name="The Broad Institute Genomics Platform"/>
            <person name="Cuomo C."/>
            <person name="de Hoog S."/>
            <person name="Gorbushina A."/>
            <person name="Stielow B."/>
            <person name="Teixiera M."/>
            <person name="Abouelleil A."/>
            <person name="Chapman S.B."/>
            <person name="Priest M."/>
            <person name="Young S.K."/>
            <person name="Wortman J."/>
            <person name="Nusbaum C."/>
            <person name="Birren B."/>
        </authorList>
    </citation>
    <scope>NUCLEOTIDE SEQUENCE [LARGE SCALE GENOMIC DNA]</scope>
    <source>
        <strain evidence="2 3">CBS 118157</strain>
    </source>
</reference>
<sequence>MVILGGLELVAAGYLLKEVAKDSKEEEERDRDRRRRRRRRHSRDDHHHHHSGGRYDDSPLSRPNRPPHQNSLYPPSGPPRPNSAPPAQNGRPPMPPGPPPPNNMMWQQQQQQQHPQPYPQGPPPSHGTWPLPQQQPPHYPQWPAKPPQQQHQHPRPQQDNPNNFVPPPLQRPATVMLPPPGMHLDMKTGKWQNNMYPPEMSQGQNQNRAKRDVDLDGYHSNERMRRENSNPPHNASQPQINVSPPTARPQAHSFSNSAPSLPQGLAELDAETPGRYRPHGNEKYSYSPQRGERRGRAHSGSSCTTRYYDEDDMRDAPPAYRE</sequence>
<keyword evidence="3" id="KW-1185">Reference proteome</keyword>